<feature type="domain" description="AB hydrolase-1" evidence="1">
    <location>
        <begin position="75"/>
        <end position="298"/>
    </location>
</feature>
<proteinExistence type="predicted"/>
<dbReference type="Pfam" id="PF12697">
    <property type="entry name" value="Abhydrolase_6"/>
    <property type="match status" value="1"/>
</dbReference>
<dbReference type="RefSeq" id="WP_234391667.1">
    <property type="nucleotide sequence ID" value="NZ_CP136798.1"/>
</dbReference>
<dbReference type="Gene3D" id="3.40.50.1820">
    <property type="entry name" value="alpha/beta hydrolase"/>
    <property type="match status" value="1"/>
</dbReference>
<sequence length="309" mass="32941">MPHMPCTPCTVDDDKDGHVASVYKNDNAQREVRSWCVRRIADWGIPHVRSEVVTSAGVTGVVTTGPEPRDGEPSVVLLPGTNMNAALCLPLVEELARARRVVVLDLPGQPGLSGGRRPRVRRMAWYGNWLTEALAQSVPGPAVVVGHSLGGAVALASDAPRIVGRVVLAGAGLTRLRVPVPLLAATVPWLLLPSVARSAALLRRMAAPGWGEAPGHLSTWMHLVARHCRTSLAPPPLPSRLLEQRRTVPTLVVAGRFDPFLPPRTLGPAARRRLGAEFRVIEGAGHLLLDEAPVEVSAAVEEFCAGLGH</sequence>
<accession>A0AAU8KGL7</accession>
<dbReference type="PANTHER" id="PTHR43689:SF8">
    <property type="entry name" value="ALPHA_BETA-HYDROLASES SUPERFAMILY PROTEIN"/>
    <property type="match status" value="1"/>
</dbReference>
<dbReference type="EMBL" id="CP136798">
    <property type="protein sequence ID" value="XCN14805.1"/>
    <property type="molecule type" value="Genomic_DNA"/>
</dbReference>
<organism evidence="2">
    <name type="scientific">Streptomyces sp. JL1001</name>
    <dbReference type="NCBI Taxonomy" id="3078227"/>
    <lineage>
        <taxon>Bacteria</taxon>
        <taxon>Bacillati</taxon>
        <taxon>Actinomycetota</taxon>
        <taxon>Actinomycetes</taxon>
        <taxon>Kitasatosporales</taxon>
        <taxon>Streptomycetaceae</taxon>
        <taxon>Streptomyces</taxon>
    </lineage>
</organism>
<name>A0AAU8KGL7_9ACTN</name>
<evidence type="ECO:0000259" key="1">
    <source>
        <dbReference type="Pfam" id="PF12697"/>
    </source>
</evidence>
<dbReference type="PRINTS" id="PR00111">
    <property type="entry name" value="ABHYDROLASE"/>
</dbReference>
<dbReference type="InterPro" id="IPR029058">
    <property type="entry name" value="AB_hydrolase_fold"/>
</dbReference>
<protein>
    <submittedName>
        <fullName evidence="2">Alpha/beta hydrolase</fullName>
    </submittedName>
</protein>
<dbReference type="AlphaFoldDB" id="A0AAU8KGL7"/>
<keyword evidence="2" id="KW-0378">Hydrolase</keyword>
<gene>
    <name evidence="2" type="ORF">R1Y80_14570</name>
</gene>
<dbReference type="SUPFAM" id="SSF53474">
    <property type="entry name" value="alpha/beta-Hydrolases"/>
    <property type="match status" value="1"/>
</dbReference>
<dbReference type="InterPro" id="IPR000073">
    <property type="entry name" value="AB_hydrolase_1"/>
</dbReference>
<evidence type="ECO:0000313" key="2">
    <source>
        <dbReference type="EMBL" id="XCN14805.1"/>
    </source>
</evidence>
<dbReference type="PANTHER" id="PTHR43689">
    <property type="entry name" value="HYDROLASE"/>
    <property type="match status" value="1"/>
</dbReference>
<reference evidence="2" key="1">
    <citation type="submission" date="2023-10" db="EMBL/GenBank/DDBJ databases">
        <title>Complete genome sequence of Streptomyces sp. JL1001.</title>
        <authorList>
            <person name="Jiang L."/>
        </authorList>
    </citation>
    <scope>NUCLEOTIDE SEQUENCE</scope>
    <source>
        <strain evidence="2">JL1001</strain>
    </source>
</reference>
<dbReference type="GO" id="GO:0016787">
    <property type="term" value="F:hydrolase activity"/>
    <property type="evidence" value="ECO:0007669"/>
    <property type="project" value="UniProtKB-KW"/>
</dbReference>